<feature type="transmembrane region" description="Helical" evidence="1">
    <location>
        <begin position="12"/>
        <end position="36"/>
    </location>
</feature>
<comment type="caution">
    <text evidence="3">The sequence shown here is derived from an EMBL/GenBank/DDBJ whole genome shotgun (WGS) entry which is preliminary data.</text>
</comment>
<evidence type="ECO:0000313" key="4">
    <source>
        <dbReference type="Proteomes" id="UP000092993"/>
    </source>
</evidence>
<dbReference type="EMBL" id="LUGG01000003">
    <property type="protein sequence ID" value="OBZ76024.1"/>
    <property type="molecule type" value="Genomic_DNA"/>
</dbReference>
<sequence length="288" mass="32612">MLLLIKLDSTLGAAFIGNTFAAIFYGITNVQTFTYYKRNGKDPQFLKILIFILWILDGLHLALINHTLYTYTVKDFSDILAISVPTWSILAHIVVAGTSDLFVRSFFCHRVWRPFAVECFDITDYFELRNFSWILYLSFGAGLTADFIVAASLCWLLSRHRTGFRRTDSIIRVLMLYGINTCVLTTILTFCFLITFIKMPNNFVFIAFYFVMPKLFLNSLLATLNTRKHVREIGPSALTSIPLSAMSGTYMIASADGACKPQAQDQVLQIQIQTTTDTKSDSVTHINI</sequence>
<feature type="transmembrane region" description="Helical" evidence="1">
    <location>
        <begin position="133"/>
        <end position="158"/>
    </location>
</feature>
<evidence type="ECO:0000256" key="1">
    <source>
        <dbReference type="SAM" id="Phobius"/>
    </source>
</evidence>
<keyword evidence="1" id="KW-0472">Membrane</keyword>
<proteinExistence type="predicted"/>
<keyword evidence="1" id="KW-0812">Transmembrane</keyword>
<dbReference type="AlphaFoldDB" id="A0A1C7MM07"/>
<feature type="transmembrane region" description="Helical" evidence="1">
    <location>
        <begin position="203"/>
        <end position="224"/>
    </location>
</feature>
<feature type="transmembrane region" description="Helical" evidence="1">
    <location>
        <begin position="48"/>
        <end position="68"/>
    </location>
</feature>
<dbReference type="InterPro" id="IPR045339">
    <property type="entry name" value="DUF6534"/>
</dbReference>
<feature type="transmembrane region" description="Helical" evidence="1">
    <location>
        <begin position="170"/>
        <end position="197"/>
    </location>
</feature>
<organism evidence="3 4">
    <name type="scientific">Grifola frondosa</name>
    <name type="common">Maitake</name>
    <name type="synonym">Polyporus frondosus</name>
    <dbReference type="NCBI Taxonomy" id="5627"/>
    <lineage>
        <taxon>Eukaryota</taxon>
        <taxon>Fungi</taxon>
        <taxon>Dikarya</taxon>
        <taxon>Basidiomycota</taxon>
        <taxon>Agaricomycotina</taxon>
        <taxon>Agaricomycetes</taxon>
        <taxon>Polyporales</taxon>
        <taxon>Grifolaceae</taxon>
        <taxon>Grifola</taxon>
    </lineage>
</organism>
<gene>
    <name evidence="3" type="ORF">A0H81_03505</name>
</gene>
<accession>A0A1C7MM07</accession>
<dbReference type="Pfam" id="PF20152">
    <property type="entry name" value="DUF6534"/>
    <property type="match status" value="1"/>
</dbReference>
<dbReference type="OMA" id="LACVITH"/>
<dbReference type="PANTHER" id="PTHR40465">
    <property type="entry name" value="CHROMOSOME 1, WHOLE GENOME SHOTGUN SEQUENCE"/>
    <property type="match status" value="1"/>
</dbReference>
<reference evidence="3 4" key="1">
    <citation type="submission" date="2016-03" db="EMBL/GenBank/DDBJ databases">
        <title>Whole genome sequencing of Grifola frondosa 9006-11.</title>
        <authorList>
            <person name="Min B."/>
            <person name="Park H."/>
            <person name="Kim J.-G."/>
            <person name="Cho H."/>
            <person name="Oh Y.-L."/>
            <person name="Kong W.-S."/>
            <person name="Choi I.-G."/>
        </authorList>
    </citation>
    <scope>NUCLEOTIDE SEQUENCE [LARGE SCALE GENOMIC DNA]</scope>
    <source>
        <strain evidence="3 4">9006-11</strain>
    </source>
</reference>
<name>A0A1C7MM07_GRIFR</name>
<evidence type="ECO:0000313" key="3">
    <source>
        <dbReference type="EMBL" id="OBZ76024.1"/>
    </source>
</evidence>
<dbReference type="OrthoDB" id="3268207at2759"/>
<feature type="domain" description="DUF6534" evidence="2">
    <location>
        <begin position="143"/>
        <end position="229"/>
    </location>
</feature>
<dbReference type="STRING" id="5627.A0A1C7MM07"/>
<dbReference type="Proteomes" id="UP000092993">
    <property type="component" value="Unassembled WGS sequence"/>
</dbReference>
<dbReference type="PANTHER" id="PTHR40465:SF1">
    <property type="entry name" value="DUF6534 DOMAIN-CONTAINING PROTEIN"/>
    <property type="match status" value="1"/>
</dbReference>
<keyword evidence="4" id="KW-1185">Reference proteome</keyword>
<keyword evidence="1" id="KW-1133">Transmembrane helix</keyword>
<protein>
    <recommendedName>
        <fullName evidence="2">DUF6534 domain-containing protein</fullName>
    </recommendedName>
</protein>
<evidence type="ECO:0000259" key="2">
    <source>
        <dbReference type="Pfam" id="PF20152"/>
    </source>
</evidence>